<organism evidence="3 4">
    <name type="scientific">Mesobacillus selenatarsenatis</name>
    <dbReference type="NCBI Taxonomy" id="388741"/>
    <lineage>
        <taxon>Bacteria</taxon>
        <taxon>Bacillati</taxon>
        <taxon>Bacillota</taxon>
        <taxon>Bacilli</taxon>
        <taxon>Bacillales</taxon>
        <taxon>Bacillaceae</taxon>
        <taxon>Mesobacillus</taxon>
    </lineage>
</organism>
<evidence type="ECO:0000313" key="3">
    <source>
        <dbReference type="EMBL" id="NKE04779.1"/>
    </source>
</evidence>
<dbReference type="Proteomes" id="UP000587942">
    <property type="component" value="Unassembled WGS sequence"/>
</dbReference>
<evidence type="ECO:0008006" key="5">
    <source>
        <dbReference type="Google" id="ProtNLM"/>
    </source>
</evidence>
<feature type="transmembrane region" description="Helical" evidence="2">
    <location>
        <begin position="268"/>
        <end position="285"/>
    </location>
</feature>
<evidence type="ECO:0000256" key="1">
    <source>
        <dbReference type="SAM" id="Coils"/>
    </source>
</evidence>
<proteinExistence type="predicted"/>
<dbReference type="Gene3D" id="1.25.40.10">
    <property type="entry name" value="Tetratricopeptide repeat domain"/>
    <property type="match status" value="1"/>
</dbReference>
<keyword evidence="2" id="KW-0812">Transmembrane</keyword>
<keyword evidence="2" id="KW-1133">Transmembrane helix</keyword>
<evidence type="ECO:0000313" key="4">
    <source>
        <dbReference type="Proteomes" id="UP000587942"/>
    </source>
</evidence>
<feature type="transmembrane region" description="Helical" evidence="2">
    <location>
        <begin position="329"/>
        <end position="348"/>
    </location>
</feature>
<dbReference type="AlphaFoldDB" id="A0A846TD93"/>
<accession>A0A846TD93</accession>
<dbReference type="SUPFAM" id="SSF48452">
    <property type="entry name" value="TPR-like"/>
    <property type="match status" value="1"/>
</dbReference>
<protein>
    <recommendedName>
        <fullName evidence="5">Tetratricopeptide repeat protein</fullName>
    </recommendedName>
</protein>
<keyword evidence="1" id="KW-0175">Coiled coil</keyword>
<feature type="coiled-coil region" evidence="1">
    <location>
        <begin position="235"/>
        <end position="266"/>
    </location>
</feature>
<reference evidence="3 4" key="1">
    <citation type="submission" date="2020-03" db="EMBL/GenBank/DDBJ databases">
        <authorList>
            <person name="Sun Q."/>
        </authorList>
    </citation>
    <scope>NUCLEOTIDE SEQUENCE [LARGE SCALE GENOMIC DNA]</scope>
    <source>
        <strain evidence="3 4">KACC 21451</strain>
    </source>
</reference>
<gene>
    <name evidence="3" type="ORF">GWK17_04745</name>
</gene>
<keyword evidence="2" id="KW-0472">Membrane</keyword>
<sequence length="349" mass="40008">MTVKDLHIDVDQSFIDFCESLPSVRTRKFETSIADWSIEFGLDKQEMLYSLVNGKSPIIHENAMHIRFVAFLALCISFRRLKETSKYEAIIDHYGDLFSTFELYPHFCSMMYKEKKNEESYQSAILYAEEAVTRLPTQEGVLHNYAETIVIALEEGYGIHSKLLDKAEEMLNRAISLSPKYAKFHYTKGRMLSLKKQYKLANEAILKAIDLEDSSKKDYVLRINEYQTQLAVIRNQQLNAKLEESIQDLQASKEAMSESLEKSKTENLQMLGFFVAIITFTIGSFNLTKQESVMDTVFLLFILSGCLTISYVAFSVLFSDIKKNRSKILYAFLLGALLISLGFGVHFLL</sequence>
<evidence type="ECO:0000256" key="2">
    <source>
        <dbReference type="SAM" id="Phobius"/>
    </source>
</evidence>
<name>A0A846TD93_9BACI</name>
<dbReference type="RefSeq" id="WP_167831258.1">
    <property type="nucleotide sequence ID" value="NZ_JAAVUM010000002.1"/>
</dbReference>
<dbReference type="InterPro" id="IPR011990">
    <property type="entry name" value="TPR-like_helical_dom_sf"/>
</dbReference>
<dbReference type="EMBL" id="JAAVUM010000002">
    <property type="protein sequence ID" value="NKE04779.1"/>
    <property type="molecule type" value="Genomic_DNA"/>
</dbReference>
<comment type="caution">
    <text evidence="3">The sequence shown here is derived from an EMBL/GenBank/DDBJ whole genome shotgun (WGS) entry which is preliminary data.</text>
</comment>
<feature type="transmembrane region" description="Helical" evidence="2">
    <location>
        <begin position="297"/>
        <end position="317"/>
    </location>
</feature>